<accession>A0A8T0IZ74</accession>
<feature type="region of interest" description="Disordered" evidence="1">
    <location>
        <begin position="159"/>
        <end position="195"/>
    </location>
</feature>
<comment type="caution">
    <text evidence="2">The sequence shown here is derived from an EMBL/GenBank/DDBJ whole genome shotgun (WGS) entry which is preliminary data.</text>
</comment>
<evidence type="ECO:0000313" key="2">
    <source>
        <dbReference type="EMBL" id="KAG0588655.1"/>
    </source>
</evidence>
<feature type="region of interest" description="Disordered" evidence="1">
    <location>
        <begin position="83"/>
        <end position="111"/>
    </location>
</feature>
<protein>
    <submittedName>
        <fullName evidence="2">Uncharacterized protein</fullName>
    </submittedName>
</protein>
<reference evidence="2" key="1">
    <citation type="submission" date="2020-06" db="EMBL/GenBank/DDBJ databases">
        <title>WGS assembly of Ceratodon purpureus strain R40.</title>
        <authorList>
            <person name="Carey S.B."/>
            <person name="Jenkins J."/>
            <person name="Shu S."/>
            <person name="Lovell J.T."/>
            <person name="Sreedasyam A."/>
            <person name="Maumus F."/>
            <person name="Tiley G.P."/>
            <person name="Fernandez-Pozo N."/>
            <person name="Barry K."/>
            <person name="Chen C."/>
            <person name="Wang M."/>
            <person name="Lipzen A."/>
            <person name="Daum C."/>
            <person name="Saski C.A."/>
            <person name="Payton A.C."/>
            <person name="Mcbreen J.C."/>
            <person name="Conrad R.E."/>
            <person name="Kollar L.M."/>
            <person name="Olsson S."/>
            <person name="Huttunen S."/>
            <person name="Landis J.B."/>
            <person name="Wickett N.J."/>
            <person name="Johnson M.G."/>
            <person name="Rensing S.A."/>
            <person name="Grimwood J."/>
            <person name="Schmutz J."/>
            <person name="Mcdaniel S.F."/>
        </authorList>
    </citation>
    <scope>NUCLEOTIDE SEQUENCE</scope>
    <source>
        <strain evidence="2">R40</strain>
    </source>
</reference>
<keyword evidence="3" id="KW-1185">Reference proteome</keyword>
<feature type="compositionally biased region" description="Low complexity" evidence="1">
    <location>
        <begin position="159"/>
        <end position="174"/>
    </location>
</feature>
<feature type="region of interest" description="Disordered" evidence="1">
    <location>
        <begin position="15"/>
        <end position="48"/>
    </location>
</feature>
<proteinExistence type="predicted"/>
<dbReference type="EMBL" id="CM026422">
    <property type="protein sequence ID" value="KAG0588655.1"/>
    <property type="molecule type" value="Genomic_DNA"/>
</dbReference>
<organism evidence="2 3">
    <name type="scientific">Ceratodon purpureus</name>
    <name type="common">Fire moss</name>
    <name type="synonym">Dicranum purpureum</name>
    <dbReference type="NCBI Taxonomy" id="3225"/>
    <lineage>
        <taxon>Eukaryota</taxon>
        <taxon>Viridiplantae</taxon>
        <taxon>Streptophyta</taxon>
        <taxon>Embryophyta</taxon>
        <taxon>Bryophyta</taxon>
        <taxon>Bryophytina</taxon>
        <taxon>Bryopsida</taxon>
        <taxon>Dicranidae</taxon>
        <taxon>Pseudoditrichales</taxon>
        <taxon>Ditrichaceae</taxon>
        <taxon>Ceratodon</taxon>
    </lineage>
</organism>
<evidence type="ECO:0000313" key="3">
    <source>
        <dbReference type="Proteomes" id="UP000822688"/>
    </source>
</evidence>
<feature type="compositionally biased region" description="Low complexity" evidence="1">
    <location>
        <begin position="26"/>
        <end position="48"/>
    </location>
</feature>
<name>A0A8T0IZ74_CERPU</name>
<dbReference type="AlphaFoldDB" id="A0A8T0IZ74"/>
<evidence type="ECO:0000256" key="1">
    <source>
        <dbReference type="SAM" id="MobiDB-lite"/>
    </source>
</evidence>
<gene>
    <name evidence="2" type="ORF">KC19_2G260000</name>
</gene>
<dbReference type="Proteomes" id="UP000822688">
    <property type="component" value="Chromosome 2"/>
</dbReference>
<sequence>METLKLCNLLFPQSPATQRRKSQSQTLLKTPRHSTTTTKPPPSTTTTTIHHLIYSSQTTPNTTNTQNSNKSQTVAKLTYRQEKKDAAISEPKTQLPPHTPNAPKNHHNSNSTLNSQLQFLHHKIRLLHRLKTPTFLHHNSLFSCSNLLEPSRTLSKSLQLHSSSSIPASNCSNPPHKKIPHQKPKLESDPGPDNF</sequence>